<dbReference type="AlphaFoldDB" id="A0A1H7VL76"/>
<keyword evidence="1" id="KW-0235">DNA replication</keyword>
<evidence type="ECO:0000256" key="1">
    <source>
        <dbReference type="ARBA" id="ARBA00022705"/>
    </source>
</evidence>
<dbReference type="EMBL" id="JASAVS010000003">
    <property type="protein sequence ID" value="MDP8084867.1"/>
    <property type="molecule type" value="Genomic_DNA"/>
</dbReference>
<evidence type="ECO:0000313" key="4">
    <source>
        <dbReference type="EMBL" id="MDP8084867.1"/>
    </source>
</evidence>
<keyword evidence="2 4" id="KW-0238">DNA-binding</keyword>
<protein>
    <recommendedName>
        <fullName evidence="3">Single-stranded DNA-binding protein</fullName>
    </recommendedName>
</protein>
<dbReference type="GeneID" id="300270981"/>
<dbReference type="RefSeq" id="WP_090920831.1">
    <property type="nucleotide sequence ID" value="NZ_CP016180.1"/>
</dbReference>
<evidence type="ECO:0000313" key="5">
    <source>
        <dbReference type="EMBL" id="SEM09774.1"/>
    </source>
</evidence>
<organism evidence="5 6">
    <name type="scientific">Phocoenobacter skyensis</name>
    <dbReference type="NCBI Taxonomy" id="97481"/>
    <lineage>
        <taxon>Bacteria</taxon>
        <taxon>Pseudomonadati</taxon>
        <taxon>Pseudomonadota</taxon>
        <taxon>Gammaproteobacteria</taxon>
        <taxon>Pasteurellales</taxon>
        <taxon>Pasteurellaceae</taxon>
        <taxon>Phocoenobacter</taxon>
    </lineage>
</organism>
<dbReference type="EMBL" id="FOBN01000005">
    <property type="protein sequence ID" value="SEM09774.1"/>
    <property type="molecule type" value="Genomic_DNA"/>
</dbReference>
<dbReference type="Proteomes" id="UP000198883">
    <property type="component" value="Unassembled WGS sequence"/>
</dbReference>
<dbReference type="InterPro" id="IPR012340">
    <property type="entry name" value="NA-bd_OB-fold"/>
</dbReference>
<dbReference type="Proteomes" id="UP001224812">
    <property type="component" value="Unassembled WGS sequence"/>
</dbReference>
<evidence type="ECO:0000313" key="6">
    <source>
        <dbReference type="Proteomes" id="UP000198883"/>
    </source>
</evidence>
<keyword evidence="7" id="KW-1185">Reference proteome</keyword>
<dbReference type="SUPFAM" id="SSF50249">
    <property type="entry name" value="Nucleic acid-binding proteins"/>
    <property type="match status" value="1"/>
</dbReference>
<evidence type="ECO:0000256" key="3">
    <source>
        <dbReference type="ARBA" id="ARBA00030596"/>
    </source>
</evidence>
<dbReference type="GO" id="GO:0003697">
    <property type="term" value="F:single-stranded DNA binding"/>
    <property type="evidence" value="ECO:0007669"/>
    <property type="project" value="InterPro"/>
</dbReference>
<gene>
    <name evidence="4" type="ORF">QJT92_02815</name>
    <name evidence="5" type="ORF">SAMN05444853_10510</name>
</gene>
<dbReference type="Pfam" id="PF02303">
    <property type="entry name" value="Phage_DNA_bind"/>
    <property type="match status" value="1"/>
</dbReference>
<reference evidence="4 7" key="3">
    <citation type="journal article" date="2023" name="Front. Microbiol.">
        <title>Phylogeography and host specificity of Pasteurellaceae pathogenic to sea-farmed fish in the north-east Atlantic.</title>
        <authorList>
            <person name="Gulla S."/>
            <person name="Colquhoun D.J."/>
            <person name="Olsen A.B."/>
            <person name="Spilsberg B."/>
            <person name="Lagesen K."/>
            <person name="Aakesson C.P."/>
            <person name="Strom S."/>
            <person name="Manji F."/>
            <person name="Birkbeck T.H."/>
            <person name="Nilsen H.K."/>
        </authorList>
    </citation>
    <scope>NUCLEOTIDE SEQUENCE [LARGE SCALE GENOMIC DNA]</scope>
    <source>
        <strain evidence="4 7">VIO11850</strain>
    </source>
</reference>
<dbReference type="InterPro" id="IPR003512">
    <property type="entry name" value="Phage_M13_G5P_DNA-bd"/>
</dbReference>
<dbReference type="Gene3D" id="2.40.50.140">
    <property type="entry name" value="Nucleic acid-binding proteins"/>
    <property type="match status" value="1"/>
</dbReference>
<accession>A0A1H7VL76</accession>
<dbReference type="OrthoDB" id="6106682at2"/>
<dbReference type="GO" id="GO:0006260">
    <property type="term" value="P:DNA replication"/>
    <property type="evidence" value="ECO:0007669"/>
    <property type="project" value="UniProtKB-KW"/>
</dbReference>
<evidence type="ECO:0000313" key="7">
    <source>
        <dbReference type="Proteomes" id="UP001224812"/>
    </source>
</evidence>
<reference evidence="5" key="2">
    <citation type="submission" date="2016-10" db="EMBL/GenBank/DDBJ databases">
        <authorList>
            <person name="de Groot N.N."/>
        </authorList>
    </citation>
    <scope>NUCLEOTIDE SEQUENCE [LARGE SCALE GENOMIC DNA]</scope>
    <source>
        <strain evidence="5">DSM 24204</strain>
    </source>
</reference>
<dbReference type="STRING" id="97481.SAMN05444853_10510"/>
<proteinExistence type="predicted"/>
<evidence type="ECO:0000256" key="2">
    <source>
        <dbReference type="ARBA" id="ARBA00023125"/>
    </source>
</evidence>
<name>A0A1H7VL76_9PAST</name>
<sequence>MKDLSNYLLKVEILPDSKVVERSGVSEKTGKEWHIKTQQAYIHLGKPYPSEFKIKVPDGSEPYPEGFYYLHPLSFKVSSYLDNIQLNDIVLIPVDEY</sequence>
<reference evidence="6" key="1">
    <citation type="submission" date="2016-10" db="EMBL/GenBank/DDBJ databases">
        <authorList>
            <person name="Varghese N."/>
            <person name="Submissions S."/>
        </authorList>
    </citation>
    <scope>NUCLEOTIDE SEQUENCE [LARGE SCALE GENOMIC DNA]</scope>
    <source>
        <strain evidence="6">DSM 24204</strain>
    </source>
</reference>